<comment type="similarity">
    <text evidence="1 3">Belongs to the ribose-phosphate pyrophosphokinase family.</text>
</comment>
<evidence type="ECO:0000313" key="6">
    <source>
        <dbReference type="EMBL" id="NDV33900.1"/>
    </source>
</evidence>
<dbReference type="PANTHER" id="PTHR10210:SF45">
    <property type="entry name" value="RIBOSE-PHOSPHATE PYROPHOSPHOKINASE 3, CHLOROPLASTIC"/>
    <property type="match status" value="1"/>
</dbReference>
<dbReference type="Gene3D" id="3.40.50.2020">
    <property type="match status" value="2"/>
</dbReference>
<sequence length="314" mass="35576">MVLFSCESHSQLSKNLISISKGSVVPGDITWGCFEDEFPNLMINDVQSIRSKNSIILLDFLDLKKIFAQLSAIYAIPRYFVKSLTIVLPYFPTGTMERIDEEGQIATAMTLARLLSATPPTTFGPPRIIIYDIHALQERFYFGDSVVPILSTAIPTFIRKLRASHKNEQIAIAFPDEGAWKRFHKQFESFNLIICTKVRDGDKRIVSVGEGNEYCKDRHVFIVDDLVKTGGTLIECNKALRNFGAKHVSAFVTHAVFPKRSWERFTKAPADQRFENFYITNSCPTTVAEINDQSPFHVLDLAEDLLDLLTSHRH</sequence>
<feature type="domain" description="Ribose-phosphate pyrophosphokinase N-terminal" evidence="5">
    <location>
        <begin position="1"/>
        <end position="117"/>
    </location>
</feature>
<dbReference type="GO" id="GO:0000287">
    <property type="term" value="F:magnesium ion binding"/>
    <property type="evidence" value="ECO:0007669"/>
    <property type="project" value="InterPro"/>
</dbReference>
<dbReference type="SMART" id="SM01400">
    <property type="entry name" value="Pribosyltran_N"/>
    <property type="match status" value="1"/>
</dbReference>
<dbReference type="Pfam" id="PF00156">
    <property type="entry name" value="Pribosyltran"/>
    <property type="match status" value="1"/>
</dbReference>
<dbReference type="EMBL" id="GIBP01004931">
    <property type="protein sequence ID" value="NDV33900.1"/>
    <property type="molecule type" value="Transcribed_RNA"/>
</dbReference>
<dbReference type="GO" id="GO:0006015">
    <property type="term" value="P:5-phosphoribose 1-diphosphate biosynthetic process"/>
    <property type="evidence" value="ECO:0007669"/>
    <property type="project" value="TreeGrafter"/>
</dbReference>
<reference evidence="6" key="1">
    <citation type="journal article" date="2020" name="J. Eukaryot. Microbiol.">
        <title>De novo Sequencing, Assembly and Annotation of the Transcriptome for the Free-Living Testate Amoeba Arcella intermedia.</title>
        <authorList>
            <person name="Ribeiro G.M."/>
            <person name="Porfirio-Sousa A.L."/>
            <person name="Maurer-Alcala X.X."/>
            <person name="Katz L.A."/>
            <person name="Lahr D.J.G."/>
        </authorList>
    </citation>
    <scope>NUCLEOTIDE SEQUENCE</scope>
</reference>
<dbReference type="InterPro" id="IPR000836">
    <property type="entry name" value="PRTase_dom"/>
</dbReference>
<keyword evidence="2 3" id="KW-0545">Nucleotide biosynthesis</keyword>
<dbReference type="InterPro" id="IPR005946">
    <property type="entry name" value="Rib-P_diPkinase"/>
</dbReference>
<feature type="domain" description="Phosphoribosyltransferase" evidence="4">
    <location>
        <begin position="211"/>
        <end position="255"/>
    </location>
</feature>
<dbReference type="AlphaFoldDB" id="A0A6B2LAG6"/>
<evidence type="ECO:0000256" key="2">
    <source>
        <dbReference type="ARBA" id="ARBA00022727"/>
    </source>
</evidence>
<dbReference type="CDD" id="cd06223">
    <property type="entry name" value="PRTases_typeI"/>
    <property type="match status" value="1"/>
</dbReference>
<dbReference type="GO" id="GO:0005737">
    <property type="term" value="C:cytoplasm"/>
    <property type="evidence" value="ECO:0007669"/>
    <property type="project" value="TreeGrafter"/>
</dbReference>
<dbReference type="Pfam" id="PF13793">
    <property type="entry name" value="Pribosyltran_N"/>
    <property type="match status" value="1"/>
</dbReference>
<evidence type="ECO:0000256" key="1">
    <source>
        <dbReference type="ARBA" id="ARBA00006478"/>
    </source>
</evidence>
<name>A0A6B2LAG6_9EUKA</name>
<dbReference type="GO" id="GO:0006164">
    <property type="term" value="P:purine nucleotide biosynthetic process"/>
    <property type="evidence" value="ECO:0007669"/>
    <property type="project" value="TreeGrafter"/>
</dbReference>
<dbReference type="GO" id="GO:0002189">
    <property type="term" value="C:ribose phosphate diphosphokinase complex"/>
    <property type="evidence" value="ECO:0007669"/>
    <property type="project" value="TreeGrafter"/>
</dbReference>
<dbReference type="SUPFAM" id="SSF53271">
    <property type="entry name" value="PRTase-like"/>
    <property type="match status" value="2"/>
</dbReference>
<evidence type="ECO:0000259" key="4">
    <source>
        <dbReference type="Pfam" id="PF00156"/>
    </source>
</evidence>
<dbReference type="PANTHER" id="PTHR10210">
    <property type="entry name" value="RIBOSE-PHOSPHATE DIPHOSPHOKINASE FAMILY MEMBER"/>
    <property type="match status" value="1"/>
</dbReference>
<dbReference type="InterPro" id="IPR029057">
    <property type="entry name" value="PRTase-like"/>
</dbReference>
<dbReference type="InterPro" id="IPR029099">
    <property type="entry name" value="Pribosyltran_N"/>
</dbReference>
<dbReference type="NCBIfam" id="TIGR01251">
    <property type="entry name" value="ribP_PPkin"/>
    <property type="match status" value="1"/>
</dbReference>
<protein>
    <submittedName>
        <fullName evidence="6">Uncharacterized protein</fullName>
    </submittedName>
</protein>
<evidence type="ECO:0000259" key="5">
    <source>
        <dbReference type="Pfam" id="PF13793"/>
    </source>
</evidence>
<evidence type="ECO:0000256" key="3">
    <source>
        <dbReference type="RuleBase" id="RU004324"/>
    </source>
</evidence>
<accession>A0A6B2LAG6</accession>
<proteinExistence type="inferred from homology"/>
<organism evidence="6">
    <name type="scientific">Arcella intermedia</name>
    <dbReference type="NCBI Taxonomy" id="1963864"/>
    <lineage>
        <taxon>Eukaryota</taxon>
        <taxon>Amoebozoa</taxon>
        <taxon>Tubulinea</taxon>
        <taxon>Elardia</taxon>
        <taxon>Arcellinida</taxon>
        <taxon>Sphaerothecina</taxon>
        <taxon>Arcellidae</taxon>
        <taxon>Arcella</taxon>
    </lineage>
</organism>